<evidence type="ECO:0000313" key="1">
    <source>
        <dbReference type="EMBL" id="PRP75205.1"/>
    </source>
</evidence>
<keyword evidence="2" id="KW-1185">Reference proteome</keyword>
<proteinExistence type="predicted"/>
<dbReference type="InParanoid" id="A0A2P6MU15"/>
<protein>
    <submittedName>
        <fullName evidence="1">Uncharacterized protein</fullName>
    </submittedName>
</protein>
<dbReference type="EMBL" id="MDYQ01000410">
    <property type="protein sequence ID" value="PRP75205.1"/>
    <property type="molecule type" value="Genomic_DNA"/>
</dbReference>
<dbReference type="Proteomes" id="UP000241769">
    <property type="component" value="Unassembled WGS sequence"/>
</dbReference>
<comment type="caution">
    <text evidence="1">The sequence shown here is derived from an EMBL/GenBank/DDBJ whole genome shotgun (WGS) entry which is preliminary data.</text>
</comment>
<accession>A0A2P6MU15</accession>
<name>A0A2P6MU15_9EUKA</name>
<organism evidence="1 2">
    <name type="scientific">Planoprotostelium fungivorum</name>
    <dbReference type="NCBI Taxonomy" id="1890364"/>
    <lineage>
        <taxon>Eukaryota</taxon>
        <taxon>Amoebozoa</taxon>
        <taxon>Evosea</taxon>
        <taxon>Variosea</taxon>
        <taxon>Cavosteliida</taxon>
        <taxon>Cavosteliaceae</taxon>
        <taxon>Planoprotostelium</taxon>
    </lineage>
</organism>
<dbReference type="AlphaFoldDB" id="A0A2P6MU15"/>
<reference evidence="1 2" key="1">
    <citation type="journal article" date="2018" name="Genome Biol. Evol.">
        <title>Multiple Roots of Fruiting Body Formation in Amoebozoa.</title>
        <authorList>
            <person name="Hillmann F."/>
            <person name="Forbes G."/>
            <person name="Novohradska S."/>
            <person name="Ferling I."/>
            <person name="Riege K."/>
            <person name="Groth M."/>
            <person name="Westermann M."/>
            <person name="Marz M."/>
            <person name="Spaller T."/>
            <person name="Winckler T."/>
            <person name="Schaap P."/>
            <person name="Glockner G."/>
        </authorList>
    </citation>
    <scope>NUCLEOTIDE SEQUENCE [LARGE SCALE GENOMIC DNA]</scope>
    <source>
        <strain evidence="1 2">Jena</strain>
    </source>
</reference>
<sequence length="571" mass="64406">MKQRVLVNRNLFHASPVFRIAIIKRTAEIVPELCGGNQQEQKVVGSTPDTKNNAWTPPGLAHFLTIPLICSTVGPAEISRCTTKNQVFMSVEKIFQTQFTDGENLTRPSVGEEQFEDRDTRRWSGVVSVVYSSRTGGRLVRPNQISISHPNSYPGCVDISQSTPGYVGKVAMNVALGSLIFSISKRVIWSMIINWSSYGGLEQWGEWICILSPRGAHAQIPFNKDDPIQEQPYVHDRCISTIGRELEASREEEPKDYRKDDEQHHIIAPHRQWCILPSWKQRATVIQRSRSSSNQTSRNNLGSLESIKESFHSTILSCPALVSVQSTPPLNPCTKIDEHAVDPFVRPIAVNPSQAVYPVVESKASRNTTTTESARSFQSVSSEKRTLLYPFHVWNQSIPTCEAVPICALECSLFYHPYPYRICIARILVPRNHKTFARENMLHDIEFYGDIEEFFERNDITFLTDTAPVQLFEPKDGISGDVIVLEYPGKVYLEDAISGRMIAIALLEQPILMETKPQEESVLRESEGNTQENGILALQHKVCKVQQHKSIVWGVEGISHSHHLGYCWPDD</sequence>
<gene>
    <name evidence="1" type="ORF">PROFUN_15938</name>
</gene>
<evidence type="ECO:0000313" key="2">
    <source>
        <dbReference type="Proteomes" id="UP000241769"/>
    </source>
</evidence>